<dbReference type="SUPFAM" id="SSF53098">
    <property type="entry name" value="Ribonuclease H-like"/>
    <property type="match status" value="1"/>
</dbReference>
<gene>
    <name evidence="2" type="ORF">PSALAMII_LOCUS64</name>
</gene>
<dbReference type="OrthoDB" id="1724672at2759"/>
<evidence type="ECO:0000259" key="1">
    <source>
        <dbReference type="Pfam" id="PF05699"/>
    </source>
</evidence>
<dbReference type="Pfam" id="PF05699">
    <property type="entry name" value="Dimer_Tnp_hAT"/>
    <property type="match status" value="1"/>
</dbReference>
<dbReference type="InterPro" id="IPR008906">
    <property type="entry name" value="HATC_C_dom"/>
</dbReference>
<feature type="domain" description="HAT C-terminal dimerisation" evidence="1">
    <location>
        <begin position="1"/>
        <end position="62"/>
    </location>
</feature>
<name>A0A9W4I427_9EURO</name>
<organism evidence="2 3">
    <name type="scientific">Penicillium salamii</name>
    <dbReference type="NCBI Taxonomy" id="1612424"/>
    <lineage>
        <taxon>Eukaryota</taxon>
        <taxon>Fungi</taxon>
        <taxon>Dikarya</taxon>
        <taxon>Ascomycota</taxon>
        <taxon>Pezizomycotina</taxon>
        <taxon>Eurotiomycetes</taxon>
        <taxon>Eurotiomycetidae</taxon>
        <taxon>Eurotiales</taxon>
        <taxon>Aspergillaceae</taxon>
        <taxon>Penicillium</taxon>
    </lineage>
</organism>
<sequence length="84" mass="9741">MNPLTFWKEHQSQFPAIAALAQDALSFSATGTGVERLFNTTRDICHYYRGKIKSKTIEDLMMFLCTSKFDIEEQKAKLLKEFFI</sequence>
<dbReference type="Proteomes" id="UP001152592">
    <property type="component" value="Unassembled WGS sequence"/>
</dbReference>
<protein>
    <recommendedName>
        <fullName evidence="1">HAT C-terminal dimerisation domain-containing protein</fullName>
    </recommendedName>
</protein>
<dbReference type="AlphaFoldDB" id="A0A9W4I427"/>
<reference evidence="2" key="1">
    <citation type="submission" date="2021-07" db="EMBL/GenBank/DDBJ databases">
        <authorList>
            <person name="Branca A.L. A."/>
        </authorList>
    </citation>
    <scope>NUCLEOTIDE SEQUENCE</scope>
</reference>
<dbReference type="InterPro" id="IPR012337">
    <property type="entry name" value="RNaseH-like_sf"/>
</dbReference>
<evidence type="ECO:0000313" key="3">
    <source>
        <dbReference type="Proteomes" id="UP001152592"/>
    </source>
</evidence>
<comment type="caution">
    <text evidence="2">The sequence shown here is derived from an EMBL/GenBank/DDBJ whole genome shotgun (WGS) entry which is preliminary data.</text>
</comment>
<dbReference type="EMBL" id="CAJVPD010000006">
    <property type="protein sequence ID" value="CAG8220528.1"/>
    <property type="molecule type" value="Genomic_DNA"/>
</dbReference>
<dbReference type="GO" id="GO:0046983">
    <property type="term" value="F:protein dimerization activity"/>
    <property type="evidence" value="ECO:0007669"/>
    <property type="project" value="InterPro"/>
</dbReference>
<proteinExistence type="predicted"/>
<evidence type="ECO:0000313" key="2">
    <source>
        <dbReference type="EMBL" id="CAG8220528.1"/>
    </source>
</evidence>
<accession>A0A9W4I427</accession>